<dbReference type="Proteomes" id="UP000030752">
    <property type="component" value="Unassembled WGS sequence"/>
</dbReference>
<dbReference type="AlphaFoldDB" id="W2SDW8"/>
<dbReference type="GeneID" id="19968434"/>
<dbReference type="eggNOG" id="ENOG502R9HS">
    <property type="taxonomic scope" value="Eukaryota"/>
</dbReference>
<gene>
    <name evidence="1" type="ORF">HMPREF1541_01095</name>
</gene>
<dbReference type="VEuPathDB" id="FungiDB:HMPREF1541_01095"/>
<dbReference type="HOGENOM" id="CLU_1250628_0_0_1"/>
<name>W2SDW8_CYPE1</name>
<accession>W2SDW8</accession>
<evidence type="ECO:0000313" key="1">
    <source>
        <dbReference type="EMBL" id="ETN46906.1"/>
    </source>
</evidence>
<protein>
    <submittedName>
        <fullName evidence="1">Uncharacterized protein</fullName>
    </submittedName>
</protein>
<dbReference type="InParanoid" id="W2SDW8"/>
<evidence type="ECO:0000313" key="2">
    <source>
        <dbReference type="Proteomes" id="UP000030752"/>
    </source>
</evidence>
<proteinExistence type="predicted"/>
<organism evidence="1 2">
    <name type="scientific">Cyphellophora europaea (strain CBS 101466)</name>
    <name type="common">Phialophora europaea</name>
    <dbReference type="NCBI Taxonomy" id="1220924"/>
    <lineage>
        <taxon>Eukaryota</taxon>
        <taxon>Fungi</taxon>
        <taxon>Dikarya</taxon>
        <taxon>Ascomycota</taxon>
        <taxon>Pezizomycotina</taxon>
        <taxon>Eurotiomycetes</taxon>
        <taxon>Chaetothyriomycetidae</taxon>
        <taxon>Chaetothyriales</taxon>
        <taxon>Cyphellophoraceae</taxon>
        <taxon>Cyphellophora</taxon>
    </lineage>
</organism>
<reference evidence="1 2" key="1">
    <citation type="submission" date="2013-03" db="EMBL/GenBank/DDBJ databases">
        <title>The Genome Sequence of Phialophora europaea CBS 101466.</title>
        <authorList>
            <consortium name="The Broad Institute Genomics Platform"/>
            <person name="Cuomo C."/>
            <person name="de Hoog S."/>
            <person name="Gorbushina A."/>
            <person name="Walker B."/>
            <person name="Young S.K."/>
            <person name="Zeng Q."/>
            <person name="Gargeya S."/>
            <person name="Fitzgerald M."/>
            <person name="Haas B."/>
            <person name="Abouelleil A."/>
            <person name="Allen A.W."/>
            <person name="Alvarado L."/>
            <person name="Arachchi H.M."/>
            <person name="Berlin A.M."/>
            <person name="Chapman S.B."/>
            <person name="Gainer-Dewar J."/>
            <person name="Goldberg J."/>
            <person name="Griggs A."/>
            <person name="Gujja S."/>
            <person name="Hansen M."/>
            <person name="Howarth C."/>
            <person name="Imamovic A."/>
            <person name="Ireland A."/>
            <person name="Larimer J."/>
            <person name="McCowan C."/>
            <person name="Murphy C."/>
            <person name="Pearson M."/>
            <person name="Poon T.W."/>
            <person name="Priest M."/>
            <person name="Roberts A."/>
            <person name="Saif S."/>
            <person name="Shea T."/>
            <person name="Sisk P."/>
            <person name="Sykes S."/>
            <person name="Wortman J."/>
            <person name="Nusbaum C."/>
            <person name="Birren B."/>
        </authorList>
    </citation>
    <scope>NUCLEOTIDE SEQUENCE [LARGE SCALE GENOMIC DNA]</scope>
    <source>
        <strain evidence="1 2">CBS 101466</strain>
    </source>
</reference>
<dbReference type="OrthoDB" id="4160315at2759"/>
<sequence>MSLAYTITHLALLHFRILPSFSPAALAQRRLSTASNKPPSSSVTLALMTLTSIYSLAWLAQASLCTACEMAPIAAGTQGNVPAWCPQSRFRDVPSTDRADRAAMLASLALVKDAINWVIFVAGLCMVECCRRGWMCARTMEMSADREGLVRAYDPGVAQSWSTKSTSGPAPTVAAYEMGSLPPPPIFADRKVKKNSYLGLRAVQTVPVNLGVPGVGYATRV</sequence>
<dbReference type="RefSeq" id="XP_008711618.1">
    <property type="nucleotide sequence ID" value="XM_008713396.1"/>
</dbReference>
<dbReference type="EMBL" id="KB822711">
    <property type="protein sequence ID" value="ETN46906.1"/>
    <property type="molecule type" value="Genomic_DNA"/>
</dbReference>
<keyword evidence="2" id="KW-1185">Reference proteome</keyword>